<evidence type="ECO:0000256" key="1">
    <source>
        <dbReference type="ARBA" id="ARBA00004141"/>
    </source>
</evidence>
<dbReference type="InterPro" id="IPR038213">
    <property type="entry name" value="IFI6/IFI27-like_sf"/>
</dbReference>
<dbReference type="Gene3D" id="6.10.110.10">
    <property type="match status" value="1"/>
</dbReference>
<reference evidence="7 8" key="1">
    <citation type="submission" date="2013-03" db="EMBL/GenBank/DDBJ databases">
        <title>The Genome Sequence of Cladophialophora psammophila CBS 110553.</title>
        <authorList>
            <consortium name="The Broad Institute Genomics Platform"/>
            <person name="Cuomo C."/>
            <person name="de Hoog S."/>
            <person name="Gorbushina A."/>
            <person name="Walker B."/>
            <person name="Young S.K."/>
            <person name="Zeng Q."/>
            <person name="Gargeya S."/>
            <person name="Fitzgerald M."/>
            <person name="Haas B."/>
            <person name="Abouelleil A."/>
            <person name="Allen A.W."/>
            <person name="Alvarado L."/>
            <person name="Arachchi H.M."/>
            <person name="Berlin A.M."/>
            <person name="Chapman S.B."/>
            <person name="Gainer-Dewar J."/>
            <person name="Goldberg J."/>
            <person name="Griggs A."/>
            <person name="Gujja S."/>
            <person name="Hansen M."/>
            <person name="Howarth C."/>
            <person name="Imamovic A."/>
            <person name="Ireland A."/>
            <person name="Larimer J."/>
            <person name="McCowan C."/>
            <person name="Murphy C."/>
            <person name="Pearson M."/>
            <person name="Poon T.W."/>
            <person name="Priest M."/>
            <person name="Roberts A."/>
            <person name="Saif S."/>
            <person name="Shea T."/>
            <person name="Sisk P."/>
            <person name="Sykes S."/>
            <person name="Wortman J."/>
            <person name="Nusbaum C."/>
            <person name="Birren B."/>
        </authorList>
    </citation>
    <scope>NUCLEOTIDE SEQUENCE [LARGE SCALE GENOMIC DNA]</scope>
    <source>
        <strain evidence="7 8">CBS 110553</strain>
    </source>
</reference>
<comment type="similarity">
    <text evidence="2">Belongs to the IFI6/IFI27 family.</text>
</comment>
<evidence type="ECO:0000313" key="8">
    <source>
        <dbReference type="Proteomes" id="UP000019471"/>
    </source>
</evidence>
<accession>W9WJJ5</accession>
<evidence type="ECO:0000256" key="2">
    <source>
        <dbReference type="ARBA" id="ARBA00007262"/>
    </source>
</evidence>
<evidence type="ECO:0000256" key="4">
    <source>
        <dbReference type="ARBA" id="ARBA00022989"/>
    </source>
</evidence>
<dbReference type="OrthoDB" id="440424at2759"/>
<protein>
    <submittedName>
        <fullName evidence="7">Uncharacterized protein</fullName>
    </submittedName>
</protein>
<evidence type="ECO:0000256" key="6">
    <source>
        <dbReference type="SAM" id="Phobius"/>
    </source>
</evidence>
<keyword evidence="3 6" id="KW-0812">Transmembrane</keyword>
<comment type="subcellular location">
    <subcellularLocation>
        <location evidence="1">Membrane</location>
        <topology evidence="1">Multi-pass membrane protein</topology>
    </subcellularLocation>
</comment>
<dbReference type="RefSeq" id="XP_007747683.1">
    <property type="nucleotide sequence ID" value="XM_007749493.1"/>
</dbReference>
<proteinExistence type="inferred from homology"/>
<dbReference type="eggNOG" id="ENOG502SR07">
    <property type="taxonomic scope" value="Eukaryota"/>
</dbReference>
<evidence type="ECO:0000256" key="5">
    <source>
        <dbReference type="ARBA" id="ARBA00023136"/>
    </source>
</evidence>
<dbReference type="GeneID" id="19193610"/>
<keyword evidence="5 6" id="KW-0472">Membrane</keyword>
<dbReference type="Pfam" id="PF06140">
    <property type="entry name" value="Ifi-6-16"/>
    <property type="match status" value="1"/>
</dbReference>
<evidence type="ECO:0000313" key="7">
    <source>
        <dbReference type="EMBL" id="EXJ68297.1"/>
    </source>
</evidence>
<feature type="transmembrane region" description="Helical" evidence="6">
    <location>
        <begin position="124"/>
        <end position="146"/>
    </location>
</feature>
<dbReference type="GO" id="GO:0016020">
    <property type="term" value="C:membrane"/>
    <property type="evidence" value="ECO:0007669"/>
    <property type="project" value="UniProtKB-SubCell"/>
</dbReference>
<gene>
    <name evidence="7" type="ORF">A1O5_08912</name>
</gene>
<sequence>MALFRSIFECFGAGQSDDIPSYPSIIEKQKGSSIAQQQIKPADEKQIASSILSVLFTAEKPGRDLEARLKDIVHIDGWYEGLAKRVLDGLVAALQSGQVMAGAIKEAYDKAYAIASEFTSEHPVLAAAILTLVAIGILVYLAPWVIEALGFGELGPIEGSFAAFWQSTFPDVEAGSWFAWFQRLGMRWGKQA</sequence>
<dbReference type="Proteomes" id="UP000019471">
    <property type="component" value="Unassembled WGS sequence"/>
</dbReference>
<dbReference type="HOGENOM" id="CLU_086437_0_0_1"/>
<dbReference type="AlphaFoldDB" id="W9WJJ5"/>
<name>W9WJJ5_9EURO</name>
<evidence type="ECO:0000256" key="3">
    <source>
        <dbReference type="ARBA" id="ARBA00022692"/>
    </source>
</evidence>
<organism evidence="7 8">
    <name type="scientific">Cladophialophora psammophila CBS 110553</name>
    <dbReference type="NCBI Taxonomy" id="1182543"/>
    <lineage>
        <taxon>Eukaryota</taxon>
        <taxon>Fungi</taxon>
        <taxon>Dikarya</taxon>
        <taxon>Ascomycota</taxon>
        <taxon>Pezizomycotina</taxon>
        <taxon>Eurotiomycetes</taxon>
        <taxon>Chaetothyriomycetidae</taxon>
        <taxon>Chaetothyriales</taxon>
        <taxon>Herpotrichiellaceae</taxon>
        <taxon>Cladophialophora</taxon>
    </lineage>
</organism>
<comment type="caution">
    <text evidence="7">The sequence shown here is derived from an EMBL/GenBank/DDBJ whole genome shotgun (WGS) entry which is preliminary data.</text>
</comment>
<dbReference type="InterPro" id="IPR009311">
    <property type="entry name" value="IFI6/IFI27-like"/>
</dbReference>
<dbReference type="EMBL" id="AMGX01000014">
    <property type="protein sequence ID" value="EXJ68297.1"/>
    <property type="molecule type" value="Genomic_DNA"/>
</dbReference>
<keyword evidence="4 6" id="KW-1133">Transmembrane helix</keyword>
<keyword evidence="8" id="KW-1185">Reference proteome</keyword>